<evidence type="ECO:0000313" key="13">
    <source>
        <dbReference type="Proteomes" id="UP001371218"/>
    </source>
</evidence>
<comment type="function">
    <text evidence="8">Extracellular zinc metalloprotease.</text>
</comment>
<dbReference type="EC" id="3.4.24.-" evidence="8"/>
<feature type="domain" description="Peptidase M4 C-terminal" evidence="10">
    <location>
        <begin position="344"/>
        <end position="516"/>
    </location>
</feature>
<name>A0ABU9BQH7_9BURK</name>
<feature type="chain" id="PRO_5044999840" description="Neutral metalloproteinase" evidence="8">
    <location>
        <begin position="26"/>
        <end position="518"/>
    </location>
</feature>
<dbReference type="InterPro" id="IPR050728">
    <property type="entry name" value="Zinc_Metalloprotease_M4"/>
</dbReference>
<feature type="domain" description="FTP" evidence="11">
    <location>
        <begin position="56"/>
        <end position="102"/>
    </location>
</feature>
<keyword evidence="5 8" id="KW-0378">Hydrolase</keyword>
<dbReference type="Pfam" id="PF01447">
    <property type="entry name" value="Peptidase_M4"/>
    <property type="match status" value="1"/>
</dbReference>
<organism evidence="12 13">
    <name type="scientific">Ideonella lacteola</name>
    <dbReference type="NCBI Taxonomy" id="2984193"/>
    <lineage>
        <taxon>Bacteria</taxon>
        <taxon>Pseudomonadati</taxon>
        <taxon>Pseudomonadota</taxon>
        <taxon>Betaproteobacteria</taxon>
        <taxon>Burkholderiales</taxon>
        <taxon>Sphaerotilaceae</taxon>
        <taxon>Ideonella</taxon>
    </lineage>
</organism>
<evidence type="ECO:0000256" key="7">
    <source>
        <dbReference type="ARBA" id="ARBA00023049"/>
    </source>
</evidence>
<dbReference type="CDD" id="cd09597">
    <property type="entry name" value="M4_TLP"/>
    <property type="match status" value="1"/>
</dbReference>
<dbReference type="EMBL" id="JBBUTG010000004">
    <property type="protein sequence ID" value="MEK8031112.1"/>
    <property type="molecule type" value="Genomic_DNA"/>
</dbReference>
<dbReference type="InterPro" id="IPR013856">
    <property type="entry name" value="Peptidase_M4_domain"/>
</dbReference>
<keyword evidence="6 8" id="KW-0862">Zinc</keyword>
<dbReference type="InterPro" id="IPR027268">
    <property type="entry name" value="Peptidase_M4/M1_CTD_sf"/>
</dbReference>
<keyword evidence="13" id="KW-1185">Reference proteome</keyword>
<dbReference type="RefSeq" id="WP_341425475.1">
    <property type="nucleotide sequence ID" value="NZ_JBBUTG010000004.1"/>
</dbReference>
<gene>
    <name evidence="12" type="ORF">AACH06_09825</name>
</gene>
<evidence type="ECO:0000256" key="3">
    <source>
        <dbReference type="ARBA" id="ARBA00022723"/>
    </source>
</evidence>
<comment type="subcellular location">
    <subcellularLocation>
        <location evidence="8">Secreted</location>
    </subcellularLocation>
</comment>
<dbReference type="InterPro" id="IPR023612">
    <property type="entry name" value="Peptidase_M4"/>
</dbReference>
<feature type="domain" description="Peptidase M4" evidence="9">
    <location>
        <begin position="195"/>
        <end position="341"/>
    </location>
</feature>
<dbReference type="Gene3D" id="3.10.450.40">
    <property type="match status" value="1"/>
</dbReference>
<dbReference type="InterPro" id="IPR011096">
    <property type="entry name" value="FTP_domain"/>
</dbReference>
<reference evidence="12 13" key="1">
    <citation type="submission" date="2024-04" db="EMBL/GenBank/DDBJ databases">
        <title>Novel species of the genus Ideonella isolated from streams.</title>
        <authorList>
            <person name="Lu H."/>
        </authorList>
    </citation>
    <scope>NUCLEOTIDE SEQUENCE [LARGE SCALE GENOMIC DNA]</scope>
    <source>
        <strain evidence="12 13">DXS29W</strain>
    </source>
</reference>
<keyword evidence="8" id="KW-0964">Secreted</keyword>
<protein>
    <recommendedName>
        <fullName evidence="8">Neutral metalloproteinase</fullName>
        <ecNumber evidence="8">3.4.24.-</ecNumber>
    </recommendedName>
</protein>
<dbReference type="Pfam" id="PF07504">
    <property type="entry name" value="FTP"/>
    <property type="match status" value="1"/>
</dbReference>
<dbReference type="InterPro" id="IPR001570">
    <property type="entry name" value="Peptidase_M4_C_domain"/>
</dbReference>
<evidence type="ECO:0000256" key="4">
    <source>
        <dbReference type="ARBA" id="ARBA00022729"/>
    </source>
</evidence>
<comment type="similarity">
    <text evidence="1 8">Belongs to the peptidase M4 family.</text>
</comment>
<evidence type="ECO:0000259" key="10">
    <source>
        <dbReference type="Pfam" id="PF02868"/>
    </source>
</evidence>
<comment type="cofactor">
    <cofactor evidence="8">
        <name>Zn(2+)</name>
        <dbReference type="ChEBI" id="CHEBI:29105"/>
    </cofactor>
</comment>
<evidence type="ECO:0000313" key="12">
    <source>
        <dbReference type="EMBL" id="MEK8031112.1"/>
    </source>
</evidence>
<comment type="caution">
    <text evidence="12">The sequence shown here is derived from an EMBL/GenBank/DDBJ whole genome shotgun (WGS) entry which is preliminary data.</text>
</comment>
<accession>A0ABU9BQH7</accession>
<keyword evidence="4 8" id="KW-0732">Signal</keyword>
<dbReference type="Proteomes" id="UP001371218">
    <property type="component" value="Unassembled WGS sequence"/>
</dbReference>
<evidence type="ECO:0000256" key="2">
    <source>
        <dbReference type="ARBA" id="ARBA00022670"/>
    </source>
</evidence>
<keyword evidence="2 8" id="KW-0645">Protease</keyword>
<dbReference type="Gene3D" id="1.10.390.10">
    <property type="entry name" value="Neutral Protease Domain 2"/>
    <property type="match status" value="1"/>
</dbReference>
<evidence type="ECO:0000259" key="11">
    <source>
        <dbReference type="Pfam" id="PF07504"/>
    </source>
</evidence>
<keyword evidence="7 8" id="KW-0482">Metalloprotease</keyword>
<evidence type="ECO:0000256" key="5">
    <source>
        <dbReference type="ARBA" id="ARBA00022801"/>
    </source>
</evidence>
<dbReference type="Gene3D" id="3.10.170.10">
    <property type="match status" value="1"/>
</dbReference>
<dbReference type="PANTHER" id="PTHR33794:SF1">
    <property type="entry name" value="BACILLOLYSIN"/>
    <property type="match status" value="1"/>
</dbReference>
<dbReference type="Pfam" id="PF02868">
    <property type="entry name" value="Peptidase_M4_C"/>
    <property type="match status" value="1"/>
</dbReference>
<dbReference type="Gene3D" id="3.10.450.490">
    <property type="match status" value="1"/>
</dbReference>
<evidence type="ECO:0000259" key="9">
    <source>
        <dbReference type="Pfam" id="PF01447"/>
    </source>
</evidence>
<sequence length="518" mass="55071">MTKFTLIHQAALAALASFASLAVQAAPAADHPAVQRALSHLKSEAAAVAQVSSADTFKASDLMADADGSQHVRFQRQYRGLPVIGGDLVVHMSPSGALKDVSISQVARIAVDVKPQLASRDAASKALAAFPHRDGRVDSQQLVIYARNTQPQLAWNVLVKGVQADGTPSEHHVILGANGKVLDRWDDIHTADDVGQGKTLYSGDVTLHDNKNAAGTKYKLKDLTRGKHYVVDMKKSTGSETIFVDTNNVWGNNSESSNETVAADAAYGQNVTWDYFKNVHGRNGIANDGNGARSRVHYSSNYDNAFWSDSCFCMTYGDGSFFTPLVSLDVAGHEMTHGVTSRTAALIYSGESGGLNEGTSDIFGSMAEFYANNANDPGDYLIGEELSSSPLRNMITPSSDGASADCWYSGVGNLDVHYSSGVANHFFYLLAEGTTNGSPSKTCVSGNTRVATGNGTLTGIGRDKAGKIWYRALTTYMTASETFAKARLDTVKAATDLYGASSPEVAAVNAAWTAVNRP</sequence>
<dbReference type="SUPFAM" id="SSF55486">
    <property type="entry name" value="Metalloproteases ('zincins'), catalytic domain"/>
    <property type="match status" value="1"/>
</dbReference>
<evidence type="ECO:0000256" key="8">
    <source>
        <dbReference type="RuleBase" id="RU366073"/>
    </source>
</evidence>
<keyword evidence="3" id="KW-0479">Metal-binding</keyword>
<feature type="signal peptide" evidence="8">
    <location>
        <begin position="1"/>
        <end position="25"/>
    </location>
</feature>
<evidence type="ECO:0000256" key="1">
    <source>
        <dbReference type="ARBA" id="ARBA00009388"/>
    </source>
</evidence>
<dbReference type="PANTHER" id="PTHR33794">
    <property type="entry name" value="BACILLOLYSIN"/>
    <property type="match status" value="1"/>
</dbReference>
<dbReference type="PRINTS" id="PR00730">
    <property type="entry name" value="THERMOLYSIN"/>
</dbReference>
<evidence type="ECO:0000256" key="6">
    <source>
        <dbReference type="ARBA" id="ARBA00022833"/>
    </source>
</evidence>
<proteinExistence type="inferred from homology"/>